<evidence type="ECO:0000313" key="1">
    <source>
        <dbReference type="EMBL" id="OCL07795.1"/>
    </source>
</evidence>
<evidence type="ECO:0000313" key="2">
    <source>
        <dbReference type="Proteomes" id="UP000250140"/>
    </source>
</evidence>
<name>A0A8E2EZH7_9PEZI</name>
<reference evidence="1 2" key="1">
    <citation type="journal article" date="2016" name="Nat. Commun.">
        <title>Ectomycorrhizal ecology is imprinted in the genome of the dominant symbiotic fungus Cenococcum geophilum.</title>
        <authorList>
            <consortium name="DOE Joint Genome Institute"/>
            <person name="Peter M."/>
            <person name="Kohler A."/>
            <person name="Ohm R.A."/>
            <person name="Kuo A."/>
            <person name="Krutzmann J."/>
            <person name="Morin E."/>
            <person name="Arend M."/>
            <person name="Barry K.W."/>
            <person name="Binder M."/>
            <person name="Choi C."/>
            <person name="Clum A."/>
            <person name="Copeland A."/>
            <person name="Grisel N."/>
            <person name="Haridas S."/>
            <person name="Kipfer T."/>
            <person name="LaButti K."/>
            <person name="Lindquist E."/>
            <person name="Lipzen A."/>
            <person name="Maire R."/>
            <person name="Meier B."/>
            <person name="Mihaltcheva S."/>
            <person name="Molinier V."/>
            <person name="Murat C."/>
            <person name="Poggeler S."/>
            <person name="Quandt C.A."/>
            <person name="Sperisen C."/>
            <person name="Tritt A."/>
            <person name="Tisserant E."/>
            <person name="Crous P.W."/>
            <person name="Henrissat B."/>
            <person name="Nehls U."/>
            <person name="Egli S."/>
            <person name="Spatafora J.W."/>
            <person name="Grigoriev I.V."/>
            <person name="Martin F.M."/>
        </authorList>
    </citation>
    <scope>NUCLEOTIDE SEQUENCE [LARGE SCALE GENOMIC DNA]</scope>
    <source>
        <strain evidence="1 2">CBS 207.34</strain>
    </source>
</reference>
<dbReference type="Proteomes" id="UP000250140">
    <property type="component" value="Unassembled WGS sequence"/>
</dbReference>
<keyword evidence="2" id="KW-1185">Reference proteome</keyword>
<accession>A0A8E2EZH7</accession>
<dbReference type="EMBL" id="KV749787">
    <property type="protein sequence ID" value="OCL07795.1"/>
    <property type="molecule type" value="Genomic_DNA"/>
</dbReference>
<sequence length="72" mass="8025">MCRPKFNVRKLAYVSRGTVCIPILITVSGDIGIPAKKRSFKAQPRCVKGQFFRAQYLIESALSLMSSINAFT</sequence>
<organism evidence="1 2">
    <name type="scientific">Glonium stellatum</name>
    <dbReference type="NCBI Taxonomy" id="574774"/>
    <lineage>
        <taxon>Eukaryota</taxon>
        <taxon>Fungi</taxon>
        <taxon>Dikarya</taxon>
        <taxon>Ascomycota</taxon>
        <taxon>Pezizomycotina</taxon>
        <taxon>Dothideomycetes</taxon>
        <taxon>Pleosporomycetidae</taxon>
        <taxon>Gloniales</taxon>
        <taxon>Gloniaceae</taxon>
        <taxon>Glonium</taxon>
    </lineage>
</organism>
<protein>
    <submittedName>
        <fullName evidence="1">Uncharacterized protein</fullName>
    </submittedName>
</protein>
<gene>
    <name evidence="1" type="ORF">AOQ84DRAFT_52862</name>
</gene>
<proteinExistence type="predicted"/>
<dbReference type="AlphaFoldDB" id="A0A8E2EZH7"/>